<dbReference type="Pfam" id="PF00635">
    <property type="entry name" value="Motile_Sperm"/>
    <property type="match status" value="1"/>
</dbReference>
<dbReference type="PANTHER" id="PTHR22947:SF3">
    <property type="entry name" value="MSP DOMAIN-CONTAINING PROTEIN-RELATED"/>
    <property type="match status" value="1"/>
</dbReference>
<dbReference type="InterPro" id="IPR013783">
    <property type="entry name" value="Ig-like_fold"/>
</dbReference>
<sequence length="115" mass="12656">MASHEKIVPVVDVSPKSIKVAANGGSFQLQITGTTDKCAVIRIKTTNNEFYRVKPVYAMLKGKEKKSVDVIRIPGPASKDKIIIQSMESREDEDPQDPFKAGCQSIEIHIEINAS</sequence>
<dbReference type="Proteomes" id="UP000659654">
    <property type="component" value="Unassembled WGS sequence"/>
</dbReference>
<evidence type="ECO:0000313" key="3">
    <source>
        <dbReference type="Proteomes" id="UP000095284"/>
    </source>
</evidence>
<organism evidence="3 5">
    <name type="scientific">Bursaphelenchus xylophilus</name>
    <name type="common">Pinewood nematode worm</name>
    <name type="synonym">Aphelenchoides xylophilus</name>
    <dbReference type="NCBI Taxonomy" id="6326"/>
    <lineage>
        <taxon>Eukaryota</taxon>
        <taxon>Metazoa</taxon>
        <taxon>Ecdysozoa</taxon>
        <taxon>Nematoda</taxon>
        <taxon>Chromadorea</taxon>
        <taxon>Rhabditida</taxon>
        <taxon>Tylenchina</taxon>
        <taxon>Tylenchomorpha</taxon>
        <taxon>Aphelenchoidea</taxon>
        <taxon>Aphelenchoididae</taxon>
        <taxon>Bursaphelenchus</taxon>
    </lineage>
</organism>
<dbReference type="PANTHER" id="PTHR22947">
    <property type="entry name" value="MAJOR SPERM PROTEIN"/>
    <property type="match status" value="1"/>
</dbReference>
<dbReference type="InterPro" id="IPR008962">
    <property type="entry name" value="PapD-like_sf"/>
</dbReference>
<dbReference type="Gene3D" id="2.60.40.10">
    <property type="entry name" value="Immunoglobulins"/>
    <property type="match status" value="1"/>
</dbReference>
<dbReference type="OrthoDB" id="264603at2759"/>
<dbReference type="AlphaFoldDB" id="A0A1I7RVC1"/>
<evidence type="ECO:0000259" key="1">
    <source>
        <dbReference type="PROSITE" id="PS50202"/>
    </source>
</evidence>
<dbReference type="Proteomes" id="UP000582659">
    <property type="component" value="Unassembled WGS sequence"/>
</dbReference>
<evidence type="ECO:0000313" key="2">
    <source>
        <dbReference type="EMBL" id="CAD5210587.1"/>
    </source>
</evidence>
<protein>
    <submittedName>
        <fullName evidence="2">(pine wood nematode) hypothetical protein</fullName>
    </submittedName>
    <submittedName>
        <fullName evidence="5">MSP domain-containing protein</fullName>
    </submittedName>
</protein>
<dbReference type="EMBL" id="CAJFCV020000001">
    <property type="protein sequence ID" value="CAG9086662.1"/>
    <property type="molecule type" value="Genomic_DNA"/>
</dbReference>
<proteinExistence type="predicted"/>
<gene>
    <name evidence="2" type="ORF">BXYJ_LOCUS2003</name>
</gene>
<dbReference type="SUPFAM" id="SSF49354">
    <property type="entry name" value="PapD-like"/>
    <property type="match status" value="1"/>
</dbReference>
<dbReference type="EMBL" id="CAJFDI010000001">
    <property type="protein sequence ID" value="CAD5210587.1"/>
    <property type="molecule type" value="Genomic_DNA"/>
</dbReference>
<accession>A0A1I7RVC1</accession>
<keyword evidence="4" id="KW-1185">Reference proteome</keyword>
<dbReference type="InterPro" id="IPR051774">
    <property type="entry name" value="Sperm-specific_class_P"/>
</dbReference>
<dbReference type="PROSITE" id="PS50202">
    <property type="entry name" value="MSP"/>
    <property type="match status" value="1"/>
</dbReference>
<feature type="domain" description="MSP" evidence="1">
    <location>
        <begin position="10"/>
        <end position="115"/>
    </location>
</feature>
<evidence type="ECO:0000313" key="5">
    <source>
        <dbReference type="WBParaSite" id="BXY_0468200.1"/>
    </source>
</evidence>
<dbReference type="Proteomes" id="UP000095284">
    <property type="component" value="Unplaced"/>
</dbReference>
<evidence type="ECO:0000313" key="4">
    <source>
        <dbReference type="Proteomes" id="UP000659654"/>
    </source>
</evidence>
<reference evidence="5" key="1">
    <citation type="submission" date="2016-11" db="UniProtKB">
        <authorList>
            <consortium name="WormBaseParasite"/>
        </authorList>
    </citation>
    <scope>IDENTIFICATION</scope>
</reference>
<dbReference type="WBParaSite" id="BXY_0468200.1">
    <property type="protein sequence ID" value="BXY_0468200.1"/>
    <property type="gene ID" value="BXY_0468200"/>
</dbReference>
<name>A0A1I7RVC1_BURXY</name>
<reference evidence="2" key="2">
    <citation type="submission" date="2020-09" db="EMBL/GenBank/DDBJ databases">
        <authorList>
            <person name="Kikuchi T."/>
        </authorList>
    </citation>
    <scope>NUCLEOTIDE SEQUENCE</scope>
    <source>
        <strain evidence="2">Ka4C1</strain>
    </source>
</reference>
<dbReference type="SMR" id="A0A1I7RVC1"/>
<dbReference type="InterPro" id="IPR000535">
    <property type="entry name" value="MSP_dom"/>
</dbReference>